<dbReference type="EMBL" id="SGXC01000001">
    <property type="protein sequence ID" value="RZS86184.1"/>
    <property type="molecule type" value="Genomic_DNA"/>
</dbReference>
<reference evidence="1 2" key="1">
    <citation type="submission" date="2019-02" db="EMBL/GenBank/DDBJ databases">
        <title>Genomic Encyclopedia of Type Strains, Phase IV (KMG-IV): sequencing the most valuable type-strain genomes for metagenomic binning, comparative biology and taxonomic classification.</title>
        <authorList>
            <person name="Goeker M."/>
        </authorList>
    </citation>
    <scope>NUCLEOTIDE SEQUENCE [LARGE SCALE GENOMIC DNA]</scope>
    <source>
        <strain evidence="1 2">K24</strain>
    </source>
</reference>
<sequence length="125" mass="13647">MIAAQTLCRTLAPRKDAVNQPAFSDDSEPSLFDTHHAPGTIGADAGLRGRIEAALADLGRAREECFGYAAYGAVVAGLKRDFAIPSYVPWTDIWNWPADRADEILNYLHGRHAETLGRPAQRRSA</sequence>
<name>A0A4Q7NLZ1_9BURK</name>
<evidence type="ECO:0000313" key="2">
    <source>
        <dbReference type="Proteomes" id="UP000292445"/>
    </source>
</evidence>
<dbReference type="Proteomes" id="UP000292445">
    <property type="component" value="Unassembled WGS sequence"/>
</dbReference>
<accession>A0A4Q7NLZ1</accession>
<organism evidence="1 2">
    <name type="scientific">Pigmentiphaga kullae</name>
    <dbReference type="NCBI Taxonomy" id="151784"/>
    <lineage>
        <taxon>Bacteria</taxon>
        <taxon>Pseudomonadati</taxon>
        <taxon>Pseudomonadota</taxon>
        <taxon>Betaproteobacteria</taxon>
        <taxon>Burkholderiales</taxon>
        <taxon>Alcaligenaceae</taxon>
        <taxon>Pigmentiphaga</taxon>
    </lineage>
</organism>
<gene>
    <name evidence="1" type="ORF">EV675_2218</name>
</gene>
<protein>
    <submittedName>
        <fullName evidence="1">Uncharacterized protein</fullName>
    </submittedName>
</protein>
<proteinExistence type="predicted"/>
<keyword evidence="2" id="KW-1185">Reference proteome</keyword>
<dbReference type="AlphaFoldDB" id="A0A4Q7NLZ1"/>
<comment type="caution">
    <text evidence="1">The sequence shown here is derived from an EMBL/GenBank/DDBJ whole genome shotgun (WGS) entry which is preliminary data.</text>
</comment>
<evidence type="ECO:0000313" key="1">
    <source>
        <dbReference type="EMBL" id="RZS86184.1"/>
    </source>
</evidence>